<evidence type="ECO:0000313" key="2">
    <source>
        <dbReference type="Proteomes" id="UP000184050"/>
    </source>
</evidence>
<dbReference type="Proteomes" id="UP000184050">
    <property type="component" value="Unassembled WGS sequence"/>
</dbReference>
<proteinExistence type="predicted"/>
<accession>A0A1M6BWM4</accession>
<reference evidence="1 2" key="1">
    <citation type="submission" date="2016-11" db="EMBL/GenBank/DDBJ databases">
        <authorList>
            <person name="Jaros S."/>
            <person name="Januszkiewicz K."/>
            <person name="Wedrychowicz H."/>
        </authorList>
    </citation>
    <scope>NUCLEOTIDE SEQUENCE [LARGE SCALE GENOMIC DNA]</scope>
    <source>
        <strain evidence="1 2">DSM 27063</strain>
    </source>
</reference>
<keyword evidence="2" id="KW-1185">Reference proteome</keyword>
<evidence type="ECO:0000313" key="1">
    <source>
        <dbReference type="EMBL" id="SHI53033.1"/>
    </source>
</evidence>
<dbReference type="STRING" id="1168035.SAMN05444280_10355"/>
<dbReference type="EMBL" id="FQZE01000003">
    <property type="protein sequence ID" value="SHI53033.1"/>
    <property type="molecule type" value="Genomic_DNA"/>
</dbReference>
<sequence>MFAVRGIFNGKEVKLTDPVSEKKSYKVVVTFIEEIPEEENDSREFAAQTDSFDFWENTAEDIYQDYLTPSKKNNEYW</sequence>
<protein>
    <submittedName>
        <fullName evidence="1">Uncharacterized protein</fullName>
    </submittedName>
</protein>
<dbReference type="AlphaFoldDB" id="A0A1M6BWM4"/>
<name>A0A1M6BWM4_9BACT</name>
<gene>
    <name evidence="1" type="ORF">SAMN05444280_10355</name>
</gene>
<organism evidence="1 2">
    <name type="scientific">Tangfeifania diversioriginum</name>
    <dbReference type="NCBI Taxonomy" id="1168035"/>
    <lineage>
        <taxon>Bacteria</taxon>
        <taxon>Pseudomonadati</taxon>
        <taxon>Bacteroidota</taxon>
        <taxon>Bacteroidia</taxon>
        <taxon>Marinilabiliales</taxon>
        <taxon>Prolixibacteraceae</taxon>
        <taxon>Tangfeifania</taxon>
    </lineage>
</organism>